<reference evidence="1 2" key="1">
    <citation type="submission" date="2019-08" db="EMBL/GenBank/DDBJ databases">
        <authorList>
            <person name="Alioto T."/>
            <person name="Alioto T."/>
            <person name="Gomez Garrido J."/>
        </authorList>
    </citation>
    <scope>NUCLEOTIDE SEQUENCE [LARGE SCALE GENOMIC DNA]</scope>
</reference>
<protein>
    <submittedName>
        <fullName evidence="1">Ribonuclease H-like domain</fullName>
    </submittedName>
</protein>
<organism evidence="1 2">
    <name type="scientific">Cinara cedri</name>
    <dbReference type="NCBI Taxonomy" id="506608"/>
    <lineage>
        <taxon>Eukaryota</taxon>
        <taxon>Metazoa</taxon>
        <taxon>Ecdysozoa</taxon>
        <taxon>Arthropoda</taxon>
        <taxon>Hexapoda</taxon>
        <taxon>Insecta</taxon>
        <taxon>Pterygota</taxon>
        <taxon>Neoptera</taxon>
        <taxon>Paraneoptera</taxon>
        <taxon>Hemiptera</taxon>
        <taxon>Sternorrhyncha</taxon>
        <taxon>Aphidomorpha</taxon>
        <taxon>Aphidoidea</taxon>
        <taxon>Aphididae</taxon>
        <taxon>Lachninae</taxon>
        <taxon>Cinara</taxon>
    </lineage>
</organism>
<dbReference type="PANTHER" id="PTHR47501:SF5">
    <property type="entry name" value="HAT C-TERMINAL DIMERISATION DOMAIN-CONTAINING PROTEIN"/>
    <property type="match status" value="1"/>
</dbReference>
<proteinExistence type="predicted"/>
<dbReference type="AlphaFoldDB" id="A0A5E4MA65"/>
<sequence length="235" mass="27073">MSLLSLSFVRRTYAVKPYNNNNCTQPKKQLKLSEVGKTVKNLSQTEFEKRSLMRNVTSLSNDTIQQLKTELEKIKHYCRLLESYMGFTIHWMNPITLERNSRVLACGRMLGRHAYDNIAEIIEKVLTEIDIQSKTTLIVADNADNFVKAFKVFGVNNEIDNSGYNTEMRGIEIEENDEILRTVNITEILDGQIGQNINDILDIKLLIHQRRAAHILNLIVTVDILSSKRWFIQST</sequence>
<evidence type="ECO:0000313" key="1">
    <source>
        <dbReference type="EMBL" id="VVC28307.1"/>
    </source>
</evidence>
<dbReference type="EMBL" id="CABPRJ010000479">
    <property type="protein sequence ID" value="VVC28307.1"/>
    <property type="molecule type" value="Genomic_DNA"/>
</dbReference>
<accession>A0A5E4MA65</accession>
<gene>
    <name evidence="1" type="ORF">CINCED_3A025127</name>
</gene>
<dbReference type="OrthoDB" id="6625349at2759"/>
<dbReference type="PANTHER" id="PTHR47501">
    <property type="entry name" value="TRANSPOSASE-RELATED"/>
    <property type="match status" value="1"/>
</dbReference>
<dbReference type="Proteomes" id="UP000325440">
    <property type="component" value="Unassembled WGS sequence"/>
</dbReference>
<keyword evidence="2" id="KW-1185">Reference proteome</keyword>
<evidence type="ECO:0000313" key="2">
    <source>
        <dbReference type="Proteomes" id="UP000325440"/>
    </source>
</evidence>
<dbReference type="SUPFAM" id="SSF53098">
    <property type="entry name" value="Ribonuclease H-like"/>
    <property type="match status" value="1"/>
</dbReference>
<name>A0A5E4MA65_9HEMI</name>
<dbReference type="InterPro" id="IPR012337">
    <property type="entry name" value="RNaseH-like_sf"/>
</dbReference>